<comment type="caution">
    <text evidence="3">The sequence shown here is derived from an EMBL/GenBank/DDBJ whole genome shotgun (WGS) entry which is preliminary data.</text>
</comment>
<name>A0A1F6LI50_9BACT</name>
<evidence type="ECO:0000259" key="2">
    <source>
        <dbReference type="Pfam" id="PF12697"/>
    </source>
</evidence>
<keyword evidence="1" id="KW-0378">Hydrolase</keyword>
<dbReference type="GO" id="GO:0016020">
    <property type="term" value="C:membrane"/>
    <property type="evidence" value="ECO:0007669"/>
    <property type="project" value="TreeGrafter"/>
</dbReference>
<dbReference type="InterPro" id="IPR050266">
    <property type="entry name" value="AB_hydrolase_sf"/>
</dbReference>
<accession>A0A1F6LI50</accession>
<evidence type="ECO:0000313" key="3">
    <source>
        <dbReference type="EMBL" id="OGH58965.1"/>
    </source>
</evidence>
<dbReference type="InterPro" id="IPR000073">
    <property type="entry name" value="AB_hydrolase_1"/>
</dbReference>
<organism evidence="3 4">
    <name type="scientific">Candidatus Magasanikbacteria bacterium RIFCSPHIGHO2_01_FULL_33_34</name>
    <dbReference type="NCBI Taxonomy" id="1798671"/>
    <lineage>
        <taxon>Bacteria</taxon>
        <taxon>Candidatus Magasanikiibacteriota</taxon>
    </lineage>
</organism>
<dbReference type="AlphaFoldDB" id="A0A1F6LI50"/>
<protein>
    <recommendedName>
        <fullName evidence="2">AB hydrolase-1 domain-containing protein</fullName>
    </recommendedName>
</protein>
<dbReference type="PANTHER" id="PTHR43798:SF31">
    <property type="entry name" value="AB HYDROLASE SUPERFAMILY PROTEIN YCLE"/>
    <property type="match status" value="1"/>
</dbReference>
<sequence>MNQINLIILPGWGGSHETWRDFISVVGKNFDNIQVIELPCFGSTPCPTEVWGIDEYVKYVKEQINKLNYTGKTVLLGHSFGGQIATSLLATEVDIVDALILSGAAVIRPKFAIRRIMLNSLAKFGKIFFKLPVIEKFDVLAKKVLYRIVGSNDYRDSSGVKREIFKKIVRDNKSHLLSKIEVPTLVLWGSKDKYIPLKFGKRIHKMIPGAAMHIVKNGGHGLHIHNIKEVELVINEFVSHV</sequence>
<evidence type="ECO:0000313" key="4">
    <source>
        <dbReference type="Proteomes" id="UP000177067"/>
    </source>
</evidence>
<dbReference type="Gene3D" id="3.40.50.1820">
    <property type="entry name" value="alpha/beta hydrolase"/>
    <property type="match status" value="1"/>
</dbReference>
<gene>
    <name evidence="3" type="ORF">A2725_04440</name>
</gene>
<proteinExistence type="predicted"/>
<dbReference type="EMBL" id="MFPS01000008">
    <property type="protein sequence ID" value="OGH58965.1"/>
    <property type="molecule type" value="Genomic_DNA"/>
</dbReference>
<dbReference type="InterPro" id="IPR029058">
    <property type="entry name" value="AB_hydrolase_fold"/>
</dbReference>
<dbReference type="PANTHER" id="PTHR43798">
    <property type="entry name" value="MONOACYLGLYCEROL LIPASE"/>
    <property type="match status" value="1"/>
</dbReference>
<feature type="domain" description="AB hydrolase-1" evidence="2">
    <location>
        <begin position="6"/>
        <end position="230"/>
    </location>
</feature>
<dbReference type="PRINTS" id="PR00111">
    <property type="entry name" value="ABHYDROLASE"/>
</dbReference>
<dbReference type="Proteomes" id="UP000177067">
    <property type="component" value="Unassembled WGS sequence"/>
</dbReference>
<dbReference type="GO" id="GO:0016787">
    <property type="term" value="F:hydrolase activity"/>
    <property type="evidence" value="ECO:0007669"/>
    <property type="project" value="UniProtKB-KW"/>
</dbReference>
<evidence type="ECO:0000256" key="1">
    <source>
        <dbReference type="ARBA" id="ARBA00022801"/>
    </source>
</evidence>
<dbReference type="SUPFAM" id="SSF53474">
    <property type="entry name" value="alpha/beta-Hydrolases"/>
    <property type="match status" value="1"/>
</dbReference>
<reference evidence="3 4" key="1">
    <citation type="journal article" date="2016" name="Nat. Commun.">
        <title>Thousands of microbial genomes shed light on interconnected biogeochemical processes in an aquifer system.</title>
        <authorList>
            <person name="Anantharaman K."/>
            <person name="Brown C.T."/>
            <person name="Hug L.A."/>
            <person name="Sharon I."/>
            <person name="Castelle C.J."/>
            <person name="Probst A.J."/>
            <person name="Thomas B.C."/>
            <person name="Singh A."/>
            <person name="Wilkins M.J."/>
            <person name="Karaoz U."/>
            <person name="Brodie E.L."/>
            <person name="Williams K.H."/>
            <person name="Hubbard S.S."/>
            <person name="Banfield J.F."/>
        </authorList>
    </citation>
    <scope>NUCLEOTIDE SEQUENCE [LARGE SCALE GENOMIC DNA]</scope>
</reference>
<dbReference type="Pfam" id="PF12697">
    <property type="entry name" value="Abhydrolase_6"/>
    <property type="match status" value="1"/>
</dbReference>